<dbReference type="InterPro" id="IPR007624">
    <property type="entry name" value="RNA_pol_sigma70_r3"/>
</dbReference>
<dbReference type="GO" id="GO:0003677">
    <property type="term" value="F:DNA binding"/>
    <property type="evidence" value="ECO:0007669"/>
    <property type="project" value="UniProtKB-KW"/>
</dbReference>
<sequence length="322" mass="36441">MQNHAAAERGAIEMATGNRTGEVADRDLLGTYLAEIGRVPLLTAEEEVELAKRIEAGLFAEQLLDSGDAEPKLGDALDEELERIAVSGHRAKDEFIQANLRLVVAVARKYSGRGMPLIDLVQEGNLGLVRAVEKFDYRRGYKFSTYATWWIRQSVGRAIHEQARPVRLPTHAGEQMTRLMRVRRDMLAEFDTEPTDVDLAEVLDLPIERVRELRRWASDPVSLQLGVGDEDETELGDMIADDTWADPEQQAMATLEKERLEQWLTGLEGQAREMLRWRYGLVDGREHTLTEVGERYGIGRDRARRVERDALARLRKMAHAAA</sequence>
<organism evidence="8 9">
    <name type="scientific">Acrocarpospora pleiomorpha</name>
    <dbReference type="NCBI Taxonomy" id="90975"/>
    <lineage>
        <taxon>Bacteria</taxon>
        <taxon>Bacillati</taxon>
        <taxon>Actinomycetota</taxon>
        <taxon>Actinomycetes</taxon>
        <taxon>Streptosporangiales</taxon>
        <taxon>Streptosporangiaceae</taxon>
        <taxon>Acrocarpospora</taxon>
    </lineage>
</organism>
<dbReference type="PANTHER" id="PTHR30603:SF59">
    <property type="entry name" value="RNA POLYMERASE PRINCIPAL SIGMA FACTOR HRDA"/>
    <property type="match status" value="1"/>
</dbReference>
<evidence type="ECO:0000256" key="1">
    <source>
        <dbReference type="ARBA" id="ARBA00023015"/>
    </source>
</evidence>
<dbReference type="SUPFAM" id="SSF88659">
    <property type="entry name" value="Sigma3 and sigma4 domains of RNA polymerase sigma factors"/>
    <property type="match status" value="2"/>
</dbReference>
<evidence type="ECO:0000313" key="8">
    <source>
        <dbReference type="EMBL" id="GES21805.1"/>
    </source>
</evidence>
<keyword evidence="4 5" id="KW-0804">Transcription</keyword>
<dbReference type="Pfam" id="PF00140">
    <property type="entry name" value="Sigma70_r1_2"/>
    <property type="match status" value="1"/>
</dbReference>
<dbReference type="Gene3D" id="1.10.10.10">
    <property type="entry name" value="Winged helix-like DNA-binding domain superfamily/Winged helix DNA-binding domain"/>
    <property type="match status" value="2"/>
</dbReference>
<dbReference type="PANTHER" id="PTHR30603">
    <property type="entry name" value="RNA POLYMERASE SIGMA FACTOR RPO"/>
    <property type="match status" value="1"/>
</dbReference>
<dbReference type="Pfam" id="PF04545">
    <property type="entry name" value="Sigma70_r4"/>
    <property type="match status" value="1"/>
</dbReference>
<dbReference type="SUPFAM" id="SSF88946">
    <property type="entry name" value="Sigma2 domain of RNA polymerase sigma factors"/>
    <property type="match status" value="1"/>
</dbReference>
<dbReference type="InterPro" id="IPR007627">
    <property type="entry name" value="RNA_pol_sigma70_r2"/>
</dbReference>
<dbReference type="EMBL" id="BLAF01000026">
    <property type="protein sequence ID" value="GES21805.1"/>
    <property type="molecule type" value="Genomic_DNA"/>
</dbReference>
<evidence type="ECO:0000256" key="5">
    <source>
        <dbReference type="RuleBase" id="RU362124"/>
    </source>
</evidence>
<dbReference type="Gene3D" id="1.10.601.10">
    <property type="entry name" value="RNA Polymerase Primary Sigma Factor"/>
    <property type="match status" value="2"/>
</dbReference>
<keyword evidence="3 5" id="KW-0238">DNA-binding</keyword>
<comment type="function">
    <text evidence="5">Sigma factors are initiation factors that promote the attachment of RNA polymerase to specific initiation sites and are then released.</text>
</comment>
<dbReference type="Pfam" id="PF04542">
    <property type="entry name" value="Sigma70_r2"/>
    <property type="match status" value="1"/>
</dbReference>
<comment type="similarity">
    <text evidence="5">Belongs to the sigma-70 factor family.</text>
</comment>
<dbReference type="InterPro" id="IPR007630">
    <property type="entry name" value="RNA_pol_sigma70_r4"/>
</dbReference>
<name>A0A5M3XK70_9ACTN</name>
<protein>
    <recommendedName>
        <fullName evidence="5">RNA polymerase sigma factor</fullName>
    </recommendedName>
</protein>
<keyword evidence="1 5" id="KW-0805">Transcription regulation</keyword>
<evidence type="ECO:0000259" key="6">
    <source>
        <dbReference type="PROSITE" id="PS00715"/>
    </source>
</evidence>
<dbReference type="InterPro" id="IPR036388">
    <property type="entry name" value="WH-like_DNA-bd_sf"/>
</dbReference>
<reference evidence="8 9" key="1">
    <citation type="submission" date="2019-10" db="EMBL/GenBank/DDBJ databases">
        <title>Whole genome shotgun sequence of Acrocarpospora pleiomorpha NBRC 16267.</title>
        <authorList>
            <person name="Ichikawa N."/>
            <person name="Kimura A."/>
            <person name="Kitahashi Y."/>
            <person name="Komaki H."/>
            <person name="Oguchi A."/>
        </authorList>
    </citation>
    <scope>NUCLEOTIDE SEQUENCE [LARGE SCALE GENOMIC DNA]</scope>
    <source>
        <strain evidence="8 9">NBRC 16267</strain>
    </source>
</reference>
<dbReference type="PROSITE" id="PS00715">
    <property type="entry name" value="SIGMA70_1"/>
    <property type="match status" value="1"/>
</dbReference>
<evidence type="ECO:0000256" key="3">
    <source>
        <dbReference type="ARBA" id="ARBA00023125"/>
    </source>
</evidence>
<evidence type="ECO:0000313" key="9">
    <source>
        <dbReference type="Proteomes" id="UP000377595"/>
    </source>
</evidence>
<dbReference type="PROSITE" id="PS00716">
    <property type="entry name" value="SIGMA70_2"/>
    <property type="match status" value="1"/>
</dbReference>
<keyword evidence="2 5" id="KW-0731">Sigma factor</keyword>
<dbReference type="GO" id="GO:0006352">
    <property type="term" value="P:DNA-templated transcription initiation"/>
    <property type="evidence" value="ECO:0007669"/>
    <property type="project" value="InterPro"/>
</dbReference>
<dbReference type="FunFam" id="1.10.601.10:FF:000001">
    <property type="entry name" value="RNA polymerase sigma factor SigA"/>
    <property type="match status" value="1"/>
</dbReference>
<dbReference type="InterPro" id="IPR013324">
    <property type="entry name" value="RNA_pol_sigma_r3/r4-like"/>
</dbReference>
<evidence type="ECO:0000256" key="4">
    <source>
        <dbReference type="ARBA" id="ARBA00023163"/>
    </source>
</evidence>
<dbReference type="InterPro" id="IPR050239">
    <property type="entry name" value="Sigma-70_RNA_pol_init_factors"/>
</dbReference>
<accession>A0A5M3XK70</accession>
<dbReference type="InterPro" id="IPR013325">
    <property type="entry name" value="RNA_pol_sigma_r2"/>
</dbReference>
<dbReference type="InterPro" id="IPR014284">
    <property type="entry name" value="RNA_pol_sigma-70_dom"/>
</dbReference>
<dbReference type="InterPro" id="IPR009042">
    <property type="entry name" value="RNA_pol_sigma70_r1_2"/>
</dbReference>
<gene>
    <name evidence="8" type="primary">hrdD</name>
    <name evidence="8" type="ORF">Aple_047010</name>
</gene>
<dbReference type="Pfam" id="PF04539">
    <property type="entry name" value="Sigma70_r3"/>
    <property type="match status" value="1"/>
</dbReference>
<keyword evidence="9" id="KW-1185">Reference proteome</keyword>
<dbReference type="PRINTS" id="PR00046">
    <property type="entry name" value="SIGMA70FCT"/>
</dbReference>
<evidence type="ECO:0000256" key="2">
    <source>
        <dbReference type="ARBA" id="ARBA00023082"/>
    </source>
</evidence>
<dbReference type="GO" id="GO:0016987">
    <property type="term" value="F:sigma factor activity"/>
    <property type="evidence" value="ECO:0007669"/>
    <property type="project" value="UniProtKB-KW"/>
</dbReference>
<feature type="domain" description="RNA polymerase sigma-70" evidence="6">
    <location>
        <begin position="119"/>
        <end position="132"/>
    </location>
</feature>
<feature type="domain" description="RNA polymerase sigma-70" evidence="7">
    <location>
        <begin position="288"/>
        <end position="314"/>
    </location>
</feature>
<dbReference type="Proteomes" id="UP000377595">
    <property type="component" value="Unassembled WGS sequence"/>
</dbReference>
<evidence type="ECO:0000259" key="7">
    <source>
        <dbReference type="PROSITE" id="PS00716"/>
    </source>
</evidence>
<dbReference type="InterPro" id="IPR000943">
    <property type="entry name" value="RNA_pol_sigma70"/>
</dbReference>
<dbReference type="NCBIfam" id="TIGR02937">
    <property type="entry name" value="sigma70-ECF"/>
    <property type="match status" value="1"/>
</dbReference>
<proteinExistence type="inferred from homology"/>
<dbReference type="AlphaFoldDB" id="A0A5M3XK70"/>
<comment type="caution">
    <text evidence="8">The sequence shown here is derived from an EMBL/GenBank/DDBJ whole genome shotgun (WGS) entry which is preliminary data.</text>
</comment>